<evidence type="ECO:0000256" key="3">
    <source>
        <dbReference type="ARBA" id="ARBA00022741"/>
    </source>
</evidence>
<feature type="domain" description="Disease resistance protein At4g27190-like leucine-rich repeats" evidence="9">
    <location>
        <begin position="1562"/>
        <end position="1672"/>
    </location>
</feature>
<dbReference type="Gene3D" id="3.40.50.300">
    <property type="entry name" value="P-loop containing nucleotide triphosphate hydrolases"/>
    <property type="match status" value="1"/>
</dbReference>
<keyword evidence="3" id="KW-0547">Nucleotide-binding</keyword>
<evidence type="ECO:0000256" key="4">
    <source>
        <dbReference type="ARBA" id="ARBA00022821"/>
    </source>
</evidence>
<dbReference type="GeneID" id="115734377"/>
<sequence>MAEAVVTSAAGKLVSKFVESLFAPIGRQFGYLLCYKSYVLDLQNGLKELEAARERVQHSVVEAENNGKLIESDVKIWLESVEEETEKADNLLKRGESAKSACFRGWLPNPVVRHPIGREVKKMIPVIQKLREESQNSNFQKVYRENPPIGFVAAITSTARPVESKEDVLESRSKIMEEVMKAIVDDKVIVVGVWGPGGVGKSKLLEDVERRVKKDRKPFDLVAKANVSRNQDIKGIQDEIADALGLHLMNEKSAPGRAYRLCERLESGPQKNILIILDNLWEKLELKKVGIPCGDDNKVRGCKLLLSSRNRDVLRTHMGSDREFSLNNLEHEEARRLFERTVGYKVTNPEFEPWVDGVVKNSGGLPLLIISLAKRLKHGDLAAWRNASTNRDLSDVKSLLEQSYEDVKDERIRSVFLICALGCGKISLRDSLICCMGLDLYEKFSNTIDNARDRLIVDVHSLQDSSLLLDSNDEKWVRMHDISVDVAISITSTDWYALVGRKDFGFKQWSKTELRKCTAISFIWVGLDELPEKLDCPNLRILILAETNWSLKIPELFFESMEKLQVLDLTGVCITSLPSSIEFLGNLKSLTLVECCLEDVTVLGKLTGLQFLNFSRSAIPRLPKEIGELTELRVLDLTRCTGLKIIEPEVLGSLVNLEELYMEDSFDQWEVEGEASRSNASLAELKYMKKLRTLYITIPHSTNLSSDLPFGNLNKYKIRIGGTKGCSGEHKESRTLELKLDSGDLFQNVWMQECLGRTQDLCLDGLQDGSDSIHNLCIKGFLELKHLHVKNNFSVHYVVDSTHYPAFTRLESLVLENLSSLEKIYHDCLAPRSLGTLKIVKVKNCGEIKHLFHSFMTKNFSQLEEIEITRCHLMQQIVANAESDEYIDEIDDDASTKSFKLRRLTLQNLPEMTSFCKTGDHSVIFFDGQQVIKLQNLEAISVERCQLIREVFDLQGLTASGVIEILSRLTTLTLSDLPRLEHIWNKNPRIALCFRNLRALKVQNCENLRFLFSSSMAKTLQQITEIEIASCKLLGEIIDVEEEDSKEAASIDTLEFPMLTSLSLEELPNLKTFSYGKYRIHCPNLTRLRIAGCPKMMTFSSFEGKQQSMATDTGSQQAFVGVGSSLPLPAFFDQNVLFPCLEELTFVLCGLMKIWHNELSEESFCKLASITVRDCENLSHIFPSTLVERFRSPKMIEVVKCTSLEALMEHVSINSKERQKHLVFIELEEVKLWDLPRLNALVPSSTKATLGLPSLTNVGLRSCHDLRYLFTNDTYRTLDKLEKLDVSGCNNMREVVVVEESGDRQLKAVKFSRLHTLKLRSLKRLISFSSGSCAYEFPSLRNLSIVECTKLKAFTPRMPVPRVETMNGVSAGFDESPHSLFDDKVVFPMLEELRLRGIQSIEFWENEMPNESICRLKVLVVKQCPNLLNVIPAFMWKRLLHCMESLTVEECPRPRNLFPIYVAKSLVQLQHLILGGCEEMEYIVAREEETLVEAAGIIAIPQLVTLYIHNMPKLRSFYQGNHISEWPSLKNFTVEDCKAVEVIPQLEILPLAREDVVTIPQHYIFCNLGGLVFGCYHDENVAFPSNFLLHRFPNLEELSLDCSSFKEIFPEDAFGHGGTSLKALGNLKRLRLTKLCNPSRVRKDGSLMAEILKQIEDPYISECPSLSIVFPTPTSFHSLTELELEDCDGLVHVGTCSVVTSPMHLTRLILRNCAKMEVVVTDDGNGAEEFCFPNLEELIFDRLPSLESFSPMNCIFTFPSLESIVVMQCPKMDIFCKGTLRTPKLDEVLLSEEDDEGHWEGDLNTTIQTLWRQTDSEVLSDDDDEKGPSQDDLDTTIQSFEA</sequence>
<proteinExistence type="inferred from homology"/>
<keyword evidence="6" id="KW-0175">Coiled coil</keyword>
<dbReference type="RefSeq" id="XP_048135909.1">
    <property type="nucleotide sequence ID" value="XM_048279952.1"/>
</dbReference>
<feature type="domain" description="Disease resistance protein At4g27190-like leucine-rich repeats" evidence="9">
    <location>
        <begin position="1143"/>
        <end position="1290"/>
    </location>
</feature>
<feature type="coiled-coil region" evidence="6">
    <location>
        <begin position="39"/>
        <end position="98"/>
    </location>
</feature>
<reference evidence="12" key="1">
    <citation type="submission" date="2025-08" db="UniProtKB">
        <authorList>
            <consortium name="RefSeq"/>
        </authorList>
    </citation>
    <scope>IDENTIFICATION</scope>
    <source>
        <tissue evidence="12">Leaf</tissue>
    </source>
</reference>
<feature type="domain" description="NB-ARC" evidence="8">
    <location>
        <begin position="174"/>
        <end position="344"/>
    </location>
</feature>
<accession>A0ABM3HH34</accession>
<evidence type="ECO:0000256" key="7">
    <source>
        <dbReference type="SAM" id="MobiDB-lite"/>
    </source>
</evidence>
<organism evidence="11 12">
    <name type="scientific">Rhodamnia argentea</name>
    <dbReference type="NCBI Taxonomy" id="178133"/>
    <lineage>
        <taxon>Eukaryota</taxon>
        <taxon>Viridiplantae</taxon>
        <taxon>Streptophyta</taxon>
        <taxon>Embryophyta</taxon>
        <taxon>Tracheophyta</taxon>
        <taxon>Spermatophyta</taxon>
        <taxon>Magnoliopsida</taxon>
        <taxon>eudicotyledons</taxon>
        <taxon>Gunneridae</taxon>
        <taxon>Pentapetalae</taxon>
        <taxon>rosids</taxon>
        <taxon>malvids</taxon>
        <taxon>Myrtales</taxon>
        <taxon>Myrtaceae</taxon>
        <taxon>Myrtoideae</taxon>
        <taxon>Myrteae</taxon>
        <taxon>Australasian group</taxon>
        <taxon>Rhodamnia</taxon>
    </lineage>
</organism>
<dbReference type="InterPro" id="IPR042197">
    <property type="entry name" value="Apaf_helical"/>
</dbReference>
<evidence type="ECO:0000259" key="8">
    <source>
        <dbReference type="Pfam" id="PF00931"/>
    </source>
</evidence>
<dbReference type="PANTHER" id="PTHR33463:SF215">
    <property type="entry name" value="NB-ARC DOMAIN DISEASE RESISTANCE PROTEIN"/>
    <property type="match status" value="1"/>
</dbReference>
<dbReference type="InterPro" id="IPR055414">
    <property type="entry name" value="LRR_R13L4/SHOC2-like"/>
</dbReference>
<evidence type="ECO:0000259" key="9">
    <source>
        <dbReference type="Pfam" id="PF23247"/>
    </source>
</evidence>
<evidence type="ECO:0000313" key="12">
    <source>
        <dbReference type="RefSeq" id="XP_048135909.1"/>
    </source>
</evidence>
<dbReference type="InterPro" id="IPR032675">
    <property type="entry name" value="LRR_dom_sf"/>
</dbReference>
<name>A0ABM3HH34_9MYRT</name>
<feature type="domain" description="Disease resistance R13L4/SHOC-2-like LRR" evidence="10">
    <location>
        <begin position="531"/>
        <end position="705"/>
    </location>
</feature>
<feature type="domain" description="Disease resistance protein At4g27190-like leucine-rich repeats" evidence="9">
    <location>
        <begin position="825"/>
        <end position="926"/>
    </location>
</feature>
<keyword evidence="5" id="KW-0067">ATP-binding</keyword>
<comment type="similarity">
    <text evidence="1">Belongs to the disease resistance NB-LRR family.</text>
</comment>
<dbReference type="PANTHER" id="PTHR33463">
    <property type="entry name" value="NB-ARC DOMAIN-CONTAINING PROTEIN-RELATED"/>
    <property type="match status" value="1"/>
</dbReference>
<dbReference type="Pfam" id="PF23598">
    <property type="entry name" value="LRR_14"/>
    <property type="match status" value="1"/>
</dbReference>
<dbReference type="InterPro" id="IPR027417">
    <property type="entry name" value="P-loop_NTPase"/>
</dbReference>
<dbReference type="InterPro" id="IPR002182">
    <property type="entry name" value="NB-ARC"/>
</dbReference>
<evidence type="ECO:0000313" key="11">
    <source>
        <dbReference type="Proteomes" id="UP000827889"/>
    </source>
</evidence>
<dbReference type="InterPro" id="IPR050905">
    <property type="entry name" value="Plant_NBS-LRR"/>
</dbReference>
<keyword evidence="11" id="KW-1185">Reference proteome</keyword>
<keyword evidence="2" id="KW-0677">Repeat</keyword>
<evidence type="ECO:0000256" key="2">
    <source>
        <dbReference type="ARBA" id="ARBA00022737"/>
    </source>
</evidence>
<gene>
    <name evidence="12" type="primary">LOC115734377</name>
</gene>
<keyword evidence="4" id="KW-0611">Plant defense</keyword>
<dbReference type="Proteomes" id="UP000827889">
    <property type="component" value="Chromosome 6"/>
</dbReference>
<protein>
    <submittedName>
        <fullName evidence="12">Uncharacterized protein LOC115734377</fullName>
    </submittedName>
</protein>
<dbReference type="Pfam" id="PF23247">
    <property type="entry name" value="LRR_RPS2"/>
    <property type="match status" value="6"/>
</dbReference>
<dbReference type="Gene3D" id="3.80.10.10">
    <property type="entry name" value="Ribonuclease Inhibitor"/>
    <property type="match status" value="6"/>
</dbReference>
<dbReference type="PRINTS" id="PR00364">
    <property type="entry name" value="DISEASERSIST"/>
</dbReference>
<feature type="domain" description="Disease resistance protein At4g27190-like leucine-rich repeats" evidence="9">
    <location>
        <begin position="1674"/>
        <end position="1772"/>
    </location>
</feature>
<feature type="region of interest" description="Disordered" evidence="7">
    <location>
        <begin position="1814"/>
        <end position="1842"/>
    </location>
</feature>
<dbReference type="Gene3D" id="1.10.8.430">
    <property type="entry name" value="Helical domain of apoptotic protease-activating factors"/>
    <property type="match status" value="1"/>
</dbReference>
<evidence type="ECO:0000256" key="1">
    <source>
        <dbReference type="ARBA" id="ARBA00008894"/>
    </source>
</evidence>
<dbReference type="Pfam" id="PF00931">
    <property type="entry name" value="NB-ARC"/>
    <property type="match status" value="1"/>
</dbReference>
<evidence type="ECO:0000259" key="10">
    <source>
        <dbReference type="Pfam" id="PF23598"/>
    </source>
</evidence>
<dbReference type="SUPFAM" id="SSF52058">
    <property type="entry name" value="L domain-like"/>
    <property type="match status" value="1"/>
</dbReference>
<feature type="domain" description="Disease resistance protein At4g27190-like leucine-rich repeats" evidence="9">
    <location>
        <begin position="1440"/>
        <end position="1541"/>
    </location>
</feature>
<evidence type="ECO:0000256" key="6">
    <source>
        <dbReference type="SAM" id="Coils"/>
    </source>
</evidence>
<evidence type="ECO:0000256" key="5">
    <source>
        <dbReference type="ARBA" id="ARBA00022840"/>
    </source>
</evidence>
<dbReference type="SUPFAM" id="SSF52540">
    <property type="entry name" value="P-loop containing nucleoside triphosphate hydrolases"/>
    <property type="match status" value="1"/>
</dbReference>
<dbReference type="InterPro" id="IPR057135">
    <property type="entry name" value="At4g27190-like_LRR"/>
</dbReference>
<dbReference type="SUPFAM" id="SSF52047">
    <property type="entry name" value="RNI-like"/>
    <property type="match status" value="2"/>
</dbReference>
<feature type="domain" description="Disease resistance protein At4g27190-like leucine-rich repeats" evidence="9">
    <location>
        <begin position="929"/>
        <end position="1032"/>
    </location>
</feature>